<dbReference type="GO" id="GO:0033890">
    <property type="term" value="F:ribonuclease D activity"/>
    <property type="evidence" value="ECO:0007669"/>
    <property type="project" value="UniProtKB-EC"/>
</dbReference>
<dbReference type="EMBL" id="JAFBCF010000001">
    <property type="protein sequence ID" value="MBM7800690.1"/>
    <property type="molecule type" value="Genomic_DNA"/>
</dbReference>
<feature type="domain" description="HRDC" evidence="1">
    <location>
        <begin position="235"/>
        <end position="315"/>
    </location>
</feature>
<reference evidence="2 3" key="1">
    <citation type="submission" date="2021-01" db="EMBL/GenBank/DDBJ databases">
        <title>Sequencing the genomes of 1000 actinobacteria strains.</title>
        <authorList>
            <person name="Klenk H.-P."/>
        </authorList>
    </citation>
    <scope>NUCLEOTIDE SEQUENCE [LARGE SCALE GENOMIC DNA]</scope>
    <source>
        <strain evidence="2 3">DSM 18662</strain>
    </source>
</reference>
<dbReference type="PANTHER" id="PTHR47649:SF1">
    <property type="entry name" value="RIBONUCLEASE D"/>
    <property type="match status" value="1"/>
</dbReference>
<dbReference type="SUPFAM" id="SSF53098">
    <property type="entry name" value="Ribonuclease H-like"/>
    <property type="match status" value="1"/>
</dbReference>
<evidence type="ECO:0000259" key="1">
    <source>
        <dbReference type="PROSITE" id="PS50967"/>
    </source>
</evidence>
<accession>A0ABS2RNV5</accession>
<dbReference type="InterPro" id="IPR041605">
    <property type="entry name" value="Exo_C"/>
</dbReference>
<proteinExistence type="predicted"/>
<keyword evidence="2" id="KW-0378">Hydrolase</keyword>
<comment type="caution">
    <text evidence="2">The sequence shown here is derived from an EMBL/GenBank/DDBJ whole genome shotgun (WGS) entry which is preliminary data.</text>
</comment>
<dbReference type="InterPro" id="IPR012337">
    <property type="entry name" value="RNaseH-like_sf"/>
</dbReference>
<dbReference type="SMART" id="SM00474">
    <property type="entry name" value="35EXOc"/>
    <property type="match status" value="1"/>
</dbReference>
<dbReference type="InterPro" id="IPR010997">
    <property type="entry name" value="HRDC-like_sf"/>
</dbReference>
<sequence length="411" mass="46016">MTEPDQETPTELDVPLLTEPAEGVPEVVSDASGLGRVIESLAAGVGPVAVDAERAHGFRYSQRAYLIQLRRRGSGTHLVDPVAFGQPADLAELGTSIQDAEWVIHAASQDLACLAEVRMVPQTLFDTELAGRLLGYPRVALGTLVEEHFSVRLLKEHSASDWSSRPLRPEWLTYAALDVELLVELRDVLAAELEVEGKAEWAQQEFEALVAGADIVAEPRTDPWRRTSGIHHVRTRRGLAIVQSLWETRDEIARRLDKAPSKILADAAISELAALKTPDRDSLRKIPGFLRRQARRFESNWLDALNRALALRESELPPLHIRNEGPPQPRMWAARDPEAAERLTRIRAVLTTRAEELRLPIENLLTPDYVRRLAWRPPTDPTPELVDRVLAELGARRWQRDLTVPLITPLL</sequence>
<gene>
    <name evidence="2" type="ORF">JOE57_003611</name>
</gene>
<organism evidence="2 3">
    <name type="scientific">Microlunatus panaciterrae</name>
    <dbReference type="NCBI Taxonomy" id="400768"/>
    <lineage>
        <taxon>Bacteria</taxon>
        <taxon>Bacillati</taxon>
        <taxon>Actinomycetota</taxon>
        <taxon>Actinomycetes</taxon>
        <taxon>Propionibacteriales</taxon>
        <taxon>Propionibacteriaceae</taxon>
        <taxon>Microlunatus</taxon>
    </lineage>
</organism>
<dbReference type="Gene3D" id="1.10.150.80">
    <property type="entry name" value="HRDC domain"/>
    <property type="match status" value="2"/>
</dbReference>
<dbReference type="Pfam" id="PF00570">
    <property type="entry name" value="HRDC"/>
    <property type="match status" value="1"/>
</dbReference>
<dbReference type="InterPro" id="IPR044876">
    <property type="entry name" value="HRDC_dom_sf"/>
</dbReference>
<dbReference type="SUPFAM" id="SSF47819">
    <property type="entry name" value="HRDC-like"/>
    <property type="match status" value="1"/>
</dbReference>
<dbReference type="EC" id="3.1.13.5" evidence="2"/>
<evidence type="ECO:0000313" key="2">
    <source>
        <dbReference type="EMBL" id="MBM7800690.1"/>
    </source>
</evidence>
<dbReference type="SMART" id="SM00341">
    <property type="entry name" value="HRDC"/>
    <property type="match status" value="1"/>
</dbReference>
<keyword evidence="3" id="KW-1185">Reference proteome</keyword>
<dbReference type="Pfam" id="PF01612">
    <property type="entry name" value="DNA_pol_A_exo1"/>
    <property type="match status" value="1"/>
</dbReference>
<name>A0ABS2RNV5_9ACTN</name>
<dbReference type="PANTHER" id="PTHR47649">
    <property type="entry name" value="RIBONUCLEASE D"/>
    <property type="match status" value="1"/>
</dbReference>
<dbReference type="Proteomes" id="UP000704762">
    <property type="component" value="Unassembled WGS sequence"/>
</dbReference>
<dbReference type="RefSeq" id="WP_204920039.1">
    <property type="nucleotide sequence ID" value="NZ_BAAAQP010000003.1"/>
</dbReference>
<dbReference type="InterPro" id="IPR002562">
    <property type="entry name" value="3'-5'_exonuclease_dom"/>
</dbReference>
<protein>
    <submittedName>
        <fullName evidence="2">Ribonuclease D</fullName>
        <ecNumber evidence="2">3.1.13.5</ecNumber>
    </submittedName>
</protein>
<dbReference type="Gene3D" id="3.30.420.10">
    <property type="entry name" value="Ribonuclease H-like superfamily/Ribonuclease H"/>
    <property type="match status" value="1"/>
</dbReference>
<dbReference type="PROSITE" id="PS50967">
    <property type="entry name" value="HRDC"/>
    <property type="match status" value="1"/>
</dbReference>
<dbReference type="InterPro" id="IPR002121">
    <property type="entry name" value="HRDC_dom"/>
</dbReference>
<dbReference type="CDD" id="cd06142">
    <property type="entry name" value="RNaseD_exo"/>
    <property type="match status" value="1"/>
</dbReference>
<dbReference type="Pfam" id="PF18305">
    <property type="entry name" value="DNA_pol_A_exoN"/>
    <property type="match status" value="1"/>
</dbReference>
<dbReference type="InterPro" id="IPR051086">
    <property type="entry name" value="RNase_D-like"/>
</dbReference>
<dbReference type="InterPro" id="IPR036397">
    <property type="entry name" value="RNaseH_sf"/>
</dbReference>
<evidence type="ECO:0000313" key="3">
    <source>
        <dbReference type="Proteomes" id="UP000704762"/>
    </source>
</evidence>